<evidence type="ECO:0000313" key="1">
    <source>
        <dbReference type="EMBL" id="EDY20542.1"/>
    </source>
</evidence>
<gene>
    <name evidence="1" type="ORF">CfE428DRAFT_1739</name>
</gene>
<keyword evidence="2" id="KW-1185">Reference proteome</keyword>
<comment type="caution">
    <text evidence="1">The sequence shown here is derived from an EMBL/GenBank/DDBJ whole genome shotgun (WGS) entry which is preliminary data.</text>
</comment>
<dbReference type="AlphaFoldDB" id="B4CYK1"/>
<accession>B4CYK1</accession>
<name>B4CYK1_9BACT</name>
<dbReference type="STRING" id="497964.CfE428DRAFT_1739"/>
<sequence length="287" mass="29682" precursor="true">MKTNASTRNPILKATPAEKFLTRSTFAAILLAALAGPTLCRSAQVDAHLSMQGTNTPPAYNQTSPTGPLGTTLSAPYGDVSATFGFGTIDIQAAATEDNQGFNNASANGDWRDTLTINDPALTGMQGVARFTYHLSGSVNATTAGLEDVNSNFSLTLPSGANYQGGYYSNNNGYQGYQVSDLGTVTDDVGFTFGTPFDISVGFGAGVSILWDHQSSAGDVSLSLDAGGLTVLSGTNPVDPSSYTTSSISGTDYAVPTPEPSTWTALLGGFGMLLGFQRGKRPVTKKG</sequence>
<dbReference type="EMBL" id="ABVL01000004">
    <property type="protein sequence ID" value="EDY20542.1"/>
    <property type="molecule type" value="Genomic_DNA"/>
</dbReference>
<organism evidence="1 2">
    <name type="scientific">Chthoniobacter flavus Ellin428</name>
    <dbReference type="NCBI Taxonomy" id="497964"/>
    <lineage>
        <taxon>Bacteria</taxon>
        <taxon>Pseudomonadati</taxon>
        <taxon>Verrucomicrobiota</taxon>
        <taxon>Spartobacteria</taxon>
        <taxon>Chthoniobacterales</taxon>
        <taxon>Chthoniobacteraceae</taxon>
        <taxon>Chthoniobacter</taxon>
    </lineage>
</organism>
<evidence type="ECO:0008006" key="3">
    <source>
        <dbReference type="Google" id="ProtNLM"/>
    </source>
</evidence>
<dbReference type="Proteomes" id="UP000005824">
    <property type="component" value="Unassembled WGS sequence"/>
</dbReference>
<protein>
    <recommendedName>
        <fullName evidence="3">PEP-CTERM protein-sorting domain-containing protein</fullName>
    </recommendedName>
</protein>
<dbReference type="InParanoid" id="B4CYK1"/>
<evidence type="ECO:0000313" key="2">
    <source>
        <dbReference type="Proteomes" id="UP000005824"/>
    </source>
</evidence>
<proteinExistence type="predicted"/>
<reference evidence="1 2" key="1">
    <citation type="journal article" date="2011" name="J. Bacteriol.">
        <title>Genome sequence of Chthoniobacter flavus Ellin428, an aerobic heterotrophic soil bacterium.</title>
        <authorList>
            <person name="Kant R."/>
            <person name="van Passel M.W."/>
            <person name="Palva A."/>
            <person name="Lucas S."/>
            <person name="Lapidus A."/>
            <person name="Glavina Del Rio T."/>
            <person name="Dalin E."/>
            <person name="Tice H."/>
            <person name="Bruce D."/>
            <person name="Goodwin L."/>
            <person name="Pitluck S."/>
            <person name="Larimer F.W."/>
            <person name="Land M.L."/>
            <person name="Hauser L."/>
            <person name="Sangwan P."/>
            <person name="de Vos W.M."/>
            <person name="Janssen P.H."/>
            <person name="Smidt H."/>
        </authorList>
    </citation>
    <scope>NUCLEOTIDE SEQUENCE [LARGE SCALE GENOMIC DNA]</scope>
    <source>
        <strain evidence="1 2">Ellin428</strain>
    </source>
</reference>